<reference evidence="7 8" key="1">
    <citation type="submission" date="2019-06" db="EMBL/GenBank/DDBJ databases">
        <title>A novel bacterium of genus Pontibacter, isolated from marine sediment.</title>
        <authorList>
            <person name="Huang H."/>
            <person name="Mo K."/>
            <person name="Hu Y."/>
        </authorList>
    </citation>
    <scope>NUCLEOTIDE SEQUENCE [LARGE SCALE GENOMIC DNA]</scope>
    <source>
        <strain evidence="7 8">HB172049</strain>
    </source>
</reference>
<dbReference type="Gene3D" id="1.10.10.60">
    <property type="entry name" value="Homeodomain-like"/>
    <property type="match status" value="1"/>
</dbReference>
<keyword evidence="1" id="KW-0678">Repressor</keyword>
<dbReference type="EMBL" id="VFRQ01000004">
    <property type="protein sequence ID" value="TPE44265.1"/>
    <property type="molecule type" value="Genomic_DNA"/>
</dbReference>
<dbReference type="SUPFAM" id="SSF48498">
    <property type="entry name" value="Tetracyclin repressor-like, C-terminal domain"/>
    <property type="match status" value="1"/>
</dbReference>
<feature type="DNA-binding region" description="H-T-H motif" evidence="5">
    <location>
        <begin position="29"/>
        <end position="48"/>
    </location>
</feature>
<evidence type="ECO:0000256" key="2">
    <source>
        <dbReference type="ARBA" id="ARBA00023015"/>
    </source>
</evidence>
<dbReference type="InterPro" id="IPR041490">
    <property type="entry name" value="KstR2_TetR_C"/>
</dbReference>
<proteinExistence type="predicted"/>
<comment type="caution">
    <text evidence="7">The sequence shown here is derived from an EMBL/GenBank/DDBJ whole genome shotgun (WGS) entry which is preliminary data.</text>
</comment>
<dbReference type="PANTHER" id="PTHR30055">
    <property type="entry name" value="HTH-TYPE TRANSCRIPTIONAL REGULATOR RUTR"/>
    <property type="match status" value="1"/>
</dbReference>
<dbReference type="InterPro" id="IPR050109">
    <property type="entry name" value="HTH-type_TetR-like_transc_reg"/>
</dbReference>
<dbReference type="SUPFAM" id="SSF46689">
    <property type="entry name" value="Homeodomain-like"/>
    <property type="match status" value="1"/>
</dbReference>
<gene>
    <name evidence="7" type="ORF">FJM65_08895</name>
</gene>
<dbReference type="AlphaFoldDB" id="A0A501W6K1"/>
<accession>A0A501W6K1</accession>
<dbReference type="RefSeq" id="WP_140621157.1">
    <property type="nucleotide sequence ID" value="NZ_VFRQ01000004.1"/>
</dbReference>
<sequence>MSTKKSKKLDLILEEAAKLFKQKGFAGTSMRDLAERIGIDAASMYHYISSKDEILRTICYNISTVYISQLAEIEQKQATYTQKLKDLVRLHIRVMVTRSAEVSVTNNDWKYLAEDSLQQFKARRKEYERGVAALLEKGVAAGEFEALDTSVALFTILSAVRWVELWWRPERGITPDELENAIITILFKGLEKTHHEHVS</sequence>
<dbReference type="Gene3D" id="1.10.357.10">
    <property type="entry name" value="Tetracycline Repressor, domain 2"/>
    <property type="match status" value="1"/>
</dbReference>
<evidence type="ECO:0000256" key="3">
    <source>
        <dbReference type="ARBA" id="ARBA00023125"/>
    </source>
</evidence>
<dbReference type="InterPro" id="IPR036271">
    <property type="entry name" value="Tet_transcr_reg_TetR-rel_C_sf"/>
</dbReference>
<dbReference type="PROSITE" id="PS50977">
    <property type="entry name" value="HTH_TETR_2"/>
    <property type="match status" value="1"/>
</dbReference>
<dbReference type="GO" id="GO:0000976">
    <property type="term" value="F:transcription cis-regulatory region binding"/>
    <property type="evidence" value="ECO:0007669"/>
    <property type="project" value="TreeGrafter"/>
</dbReference>
<keyword evidence="2" id="KW-0805">Transcription regulation</keyword>
<dbReference type="Proteomes" id="UP000316727">
    <property type="component" value="Unassembled WGS sequence"/>
</dbReference>
<dbReference type="Pfam" id="PF00440">
    <property type="entry name" value="TetR_N"/>
    <property type="match status" value="1"/>
</dbReference>
<name>A0A501W6K1_9BACT</name>
<protein>
    <submittedName>
        <fullName evidence="7">TetR/AcrR family transcriptional regulator</fullName>
    </submittedName>
</protein>
<dbReference type="Pfam" id="PF17932">
    <property type="entry name" value="TetR_C_24"/>
    <property type="match status" value="1"/>
</dbReference>
<evidence type="ECO:0000313" key="8">
    <source>
        <dbReference type="Proteomes" id="UP000316727"/>
    </source>
</evidence>
<keyword evidence="8" id="KW-1185">Reference proteome</keyword>
<evidence type="ECO:0000313" key="7">
    <source>
        <dbReference type="EMBL" id="TPE44265.1"/>
    </source>
</evidence>
<dbReference type="OrthoDB" id="9814200at2"/>
<dbReference type="InterPro" id="IPR001647">
    <property type="entry name" value="HTH_TetR"/>
</dbReference>
<evidence type="ECO:0000259" key="6">
    <source>
        <dbReference type="PROSITE" id="PS50977"/>
    </source>
</evidence>
<evidence type="ECO:0000256" key="5">
    <source>
        <dbReference type="PROSITE-ProRule" id="PRU00335"/>
    </source>
</evidence>
<keyword evidence="3 5" id="KW-0238">DNA-binding</keyword>
<dbReference type="InterPro" id="IPR009057">
    <property type="entry name" value="Homeodomain-like_sf"/>
</dbReference>
<dbReference type="PANTHER" id="PTHR30055:SF175">
    <property type="entry name" value="HTH-TYPE TRANSCRIPTIONAL REPRESSOR KSTR2"/>
    <property type="match status" value="1"/>
</dbReference>
<evidence type="ECO:0000256" key="4">
    <source>
        <dbReference type="ARBA" id="ARBA00023163"/>
    </source>
</evidence>
<dbReference type="GO" id="GO:0003700">
    <property type="term" value="F:DNA-binding transcription factor activity"/>
    <property type="evidence" value="ECO:0007669"/>
    <property type="project" value="TreeGrafter"/>
</dbReference>
<keyword evidence="4" id="KW-0804">Transcription</keyword>
<dbReference type="PRINTS" id="PR00455">
    <property type="entry name" value="HTHTETR"/>
</dbReference>
<evidence type="ECO:0000256" key="1">
    <source>
        <dbReference type="ARBA" id="ARBA00022491"/>
    </source>
</evidence>
<organism evidence="7 8">
    <name type="scientific">Pontibacter mangrovi</name>
    <dbReference type="NCBI Taxonomy" id="2589816"/>
    <lineage>
        <taxon>Bacteria</taxon>
        <taxon>Pseudomonadati</taxon>
        <taxon>Bacteroidota</taxon>
        <taxon>Cytophagia</taxon>
        <taxon>Cytophagales</taxon>
        <taxon>Hymenobacteraceae</taxon>
        <taxon>Pontibacter</taxon>
    </lineage>
</organism>
<feature type="domain" description="HTH tetR-type" evidence="6">
    <location>
        <begin position="6"/>
        <end position="66"/>
    </location>
</feature>